<dbReference type="Pfam" id="PF02522">
    <property type="entry name" value="Antibiotic_NAT"/>
    <property type="match status" value="1"/>
</dbReference>
<evidence type="ECO:0000256" key="3">
    <source>
        <dbReference type="ARBA" id="ARBA00023315"/>
    </source>
</evidence>
<keyword evidence="6" id="KW-1185">Reference proteome</keyword>
<dbReference type="eggNOG" id="COG2746">
    <property type="taxonomic scope" value="Bacteria"/>
</dbReference>
<evidence type="ECO:0000256" key="1">
    <source>
        <dbReference type="ARBA" id="ARBA00006383"/>
    </source>
</evidence>
<dbReference type="GO" id="GO:0046677">
    <property type="term" value="P:response to antibiotic"/>
    <property type="evidence" value="ECO:0007669"/>
    <property type="project" value="UniProtKB-KW"/>
</dbReference>
<protein>
    <recommendedName>
        <fullName evidence="4">Aminoglycoside N(3)-acetyltransferase</fullName>
        <ecNumber evidence="4">2.3.1.-</ecNumber>
    </recommendedName>
</protein>
<dbReference type="EMBL" id="CP000885">
    <property type="protein sequence ID" value="ABX43964.1"/>
    <property type="molecule type" value="Genomic_DNA"/>
</dbReference>
<evidence type="ECO:0000256" key="4">
    <source>
        <dbReference type="RuleBase" id="RU365031"/>
    </source>
</evidence>
<organism evidence="5 6">
    <name type="scientific">Lachnoclostridium phytofermentans (strain ATCC 700394 / DSM 18823 / ISDg)</name>
    <name type="common">Clostridium phytofermentans</name>
    <dbReference type="NCBI Taxonomy" id="357809"/>
    <lineage>
        <taxon>Bacteria</taxon>
        <taxon>Bacillati</taxon>
        <taxon>Bacillota</taxon>
        <taxon>Clostridia</taxon>
        <taxon>Lachnospirales</taxon>
        <taxon>Lachnospiraceae</taxon>
    </lineage>
</organism>
<keyword evidence="4" id="KW-0046">Antibiotic resistance</keyword>
<dbReference type="PANTHER" id="PTHR11104">
    <property type="entry name" value="AMINOGLYCOSIDE N3-ACETYLTRANSFERASE"/>
    <property type="match status" value="1"/>
</dbReference>
<proteinExistence type="inferred from homology"/>
<dbReference type="InterPro" id="IPR028345">
    <property type="entry name" value="Antibiotic_NAT-like"/>
</dbReference>
<keyword evidence="2 4" id="KW-0808">Transferase</keyword>
<dbReference type="Proteomes" id="UP000000370">
    <property type="component" value="Chromosome"/>
</dbReference>
<dbReference type="InterPro" id="IPR003679">
    <property type="entry name" value="Amioglycoside_AcTrfase"/>
</dbReference>
<dbReference type="KEGG" id="cpy:Cphy_3617"/>
<evidence type="ECO:0000313" key="6">
    <source>
        <dbReference type="Proteomes" id="UP000000370"/>
    </source>
</evidence>
<reference evidence="6" key="1">
    <citation type="submission" date="2007-11" db="EMBL/GenBank/DDBJ databases">
        <title>Complete genome sequence of Clostridium phytofermentans ISDg.</title>
        <authorList>
            <person name="Leschine S.B."/>
            <person name="Warnick T.A."/>
            <person name="Blanchard J.L."/>
            <person name="Schnell D.J."/>
            <person name="Petit E.L."/>
            <person name="LaTouf W.G."/>
            <person name="Copeland A."/>
            <person name="Lucas S."/>
            <person name="Lapidus A."/>
            <person name="Barry K."/>
            <person name="Glavina del Rio T."/>
            <person name="Dalin E."/>
            <person name="Tice H."/>
            <person name="Pitluck S."/>
            <person name="Kiss H."/>
            <person name="Brettin T."/>
            <person name="Bruce D."/>
            <person name="Detter J.C."/>
            <person name="Han C."/>
            <person name="Kuske C."/>
            <person name="Schmutz J."/>
            <person name="Larimer F."/>
            <person name="Land M."/>
            <person name="Hauser L."/>
            <person name="Kyrpides N."/>
            <person name="Kim E.A."/>
            <person name="Richardson P."/>
        </authorList>
    </citation>
    <scope>NUCLEOTIDE SEQUENCE [LARGE SCALE GENOMIC DNA]</scope>
    <source>
        <strain evidence="6">ATCC 700394 / DSM 18823 / ISDg</strain>
    </source>
</reference>
<dbReference type="SUPFAM" id="SSF110710">
    <property type="entry name" value="TTHA0583/YokD-like"/>
    <property type="match status" value="1"/>
</dbReference>
<dbReference type="AlphaFoldDB" id="A9KIV1"/>
<keyword evidence="3 4" id="KW-0012">Acyltransferase</keyword>
<accession>A9KIV1</accession>
<comment type="catalytic activity">
    <reaction evidence="4">
        <text>a 2-deoxystreptamine antibiotic + acetyl-CoA = an N(3)-acetyl-2-deoxystreptamine antibiotic + CoA + H(+)</text>
        <dbReference type="Rhea" id="RHEA:12665"/>
        <dbReference type="ChEBI" id="CHEBI:15378"/>
        <dbReference type="ChEBI" id="CHEBI:57287"/>
        <dbReference type="ChEBI" id="CHEBI:57288"/>
        <dbReference type="ChEBI" id="CHEBI:57921"/>
        <dbReference type="ChEBI" id="CHEBI:77452"/>
        <dbReference type="EC" id="2.3.1.81"/>
    </reaction>
</comment>
<dbReference type="OrthoDB" id="7330654at2"/>
<dbReference type="HOGENOM" id="CLU_060091_0_0_9"/>
<dbReference type="GO" id="GO:0046353">
    <property type="term" value="F:aminoglycoside 3-N-acetyltransferase activity"/>
    <property type="evidence" value="ECO:0007669"/>
    <property type="project" value="UniProtKB-EC"/>
</dbReference>
<comment type="similarity">
    <text evidence="1 4">Belongs to the antibiotic N-acetyltransferase family.</text>
</comment>
<name>A9KIV1_LACP7</name>
<dbReference type="STRING" id="357809.Cphy_3617"/>
<dbReference type="RefSeq" id="WP_012201612.1">
    <property type="nucleotide sequence ID" value="NC_010001.1"/>
</dbReference>
<gene>
    <name evidence="5" type="ordered locus">Cphy_3617</name>
</gene>
<evidence type="ECO:0000256" key="2">
    <source>
        <dbReference type="ARBA" id="ARBA00022679"/>
    </source>
</evidence>
<dbReference type="EC" id="2.3.1.-" evidence="4"/>
<evidence type="ECO:0000313" key="5">
    <source>
        <dbReference type="EMBL" id="ABX43964.1"/>
    </source>
</evidence>
<dbReference type="PANTHER" id="PTHR11104:SF0">
    <property type="entry name" value="SPBETA PROPHAGE-DERIVED AMINOGLYCOSIDE N(3')-ACETYLTRANSFERASE-LIKE PROTEIN YOKD"/>
    <property type="match status" value="1"/>
</dbReference>
<sequence>MRTINQLIKEIEELQIKPTDTVMVHTSLRAIGEVENGAEGIIKAFTEYLKDGLLLIPTHTWAFINEKEPTLDLMNPTTCIGTLPNIAASHPLGKRSYHPTHSMVAFGKRSEEYIKGEEHSDTPGSPDGCWGRLYQENAKILLIGVGQERNTFLHAVEEINHIPQRLSEVKQLLIRNEDGTITKRLSHAHYNPYCSHISENYVKFEPYFYYGKALSYGTLGNAKVQICDAKGCADIMMAISNHCDFDLCIDETPIPLPVEELDNLLKR</sequence>